<keyword evidence="2" id="KW-0812">Transmembrane</keyword>
<evidence type="ECO:0000313" key="3">
    <source>
        <dbReference type="EMBL" id="RSL46950.1"/>
    </source>
</evidence>
<feature type="compositionally biased region" description="Polar residues" evidence="1">
    <location>
        <begin position="40"/>
        <end position="55"/>
    </location>
</feature>
<feature type="region of interest" description="Disordered" evidence="1">
    <location>
        <begin position="1"/>
        <end position="180"/>
    </location>
</feature>
<feature type="compositionally biased region" description="Pro residues" evidence="1">
    <location>
        <begin position="129"/>
        <end position="141"/>
    </location>
</feature>
<dbReference type="EMBL" id="NKCI01000227">
    <property type="protein sequence ID" value="RSL46950.1"/>
    <property type="molecule type" value="Genomic_DNA"/>
</dbReference>
<gene>
    <name evidence="3" type="ORF">CEP54_013621</name>
</gene>
<evidence type="ECO:0000256" key="2">
    <source>
        <dbReference type="SAM" id="Phobius"/>
    </source>
</evidence>
<evidence type="ECO:0000256" key="1">
    <source>
        <dbReference type="SAM" id="MobiDB-lite"/>
    </source>
</evidence>
<protein>
    <submittedName>
        <fullName evidence="3">Uncharacterized protein</fullName>
    </submittedName>
</protein>
<proteinExistence type="predicted"/>
<reference evidence="3 4" key="1">
    <citation type="submission" date="2017-06" db="EMBL/GenBank/DDBJ databases">
        <title>Comparative genomic analysis of Ambrosia Fusariam Clade fungi.</title>
        <authorList>
            <person name="Stajich J.E."/>
            <person name="Carrillo J."/>
            <person name="Kijimoto T."/>
            <person name="Eskalen A."/>
            <person name="O'Donnell K."/>
            <person name="Kasson M."/>
        </authorList>
    </citation>
    <scope>NUCLEOTIDE SEQUENCE [LARGE SCALE GENOMIC DNA]</scope>
    <source>
        <strain evidence="3 4">NRRL62584</strain>
    </source>
</reference>
<keyword evidence="2" id="KW-0472">Membrane</keyword>
<feature type="transmembrane region" description="Helical" evidence="2">
    <location>
        <begin position="208"/>
        <end position="229"/>
    </location>
</feature>
<accession>A0A428P1P4</accession>
<name>A0A428P1P4_9HYPO</name>
<keyword evidence="2" id="KW-1133">Transmembrane helix</keyword>
<comment type="caution">
    <text evidence="3">The sequence shown here is derived from an EMBL/GenBank/DDBJ whole genome shotgun (WGS) entry which is preliminary data.</text>
</comment>
<sequence length="322" mass="34877">MNPGSGDASSRDDSSRASSNQSKFSKRKPFVPREPGQVAASRSTQPSGSQRQGSDSAKDDPGTEGPHDTKPADHRPQSGPDRLAEEVRRAREANMRGHGSSGNAKPAADGSNRSERAEPSSRFTSGHRTPPPATYDVPKPPKYAKSTSQFGSDHWVPPSASYTSKDLPTETRPDLPQSINDGPPPWQGLFHPFVWTFNAFCYVAGWFMSYYFLMFLGWSAFILVVGLSLKNLSGPSSLLSFLNGFNPFANFSFGGIFGSRYNPDIEAPPTVFYPPTHGGVLERLSSQSYILRHAYASILLAAKGDLPVGIPFTLAANTVYAT</sequence>
<keyword evidence="4" id="KW-1185">Reference proteome</keyword>
<feature type="compositionally biased region" description="Basic and acidic residues" evidence="1">
    <location>
        <begin position="56"/>
        <end position="95"/>
    </location>
</feature>
<organism evidence="3 4">
    <name type="scientific">Fusarium duplospermum</name>
    <dbReference type="NCBI Taxonomy" id="1325734"/>
    <lineage>
        <taxon>Eukaryota</taxon>
        <taxon>Fungi</taxon>
        <taxon>Dikarya</taxon>
        <taxon>Ascomycota</taxon>
        <taxon>Pezizomycotina</taxon>
        <taxon>Sordariomycetes</taxon>
        <taxon>Hypocreomycetidae</taxon>
        <taxon>Hypocreales</taxon>
        <taxon>Nectriaceae</taxon>
        <taxon>Fusarium</taxon>
        <taxon>Fusarium solani species complex</taxon>
    </lineage>
</organism>
<dbReference type="Proteomes" id="UP000288168">
    <property type="component" value="Unassembled WGS sequence"/>
</dbReference>
<dbReference type="AlphaFoldDB" id="A0A428P1P4"/>
<dbReference type="OrthoDB" id="10412498at2759"/>
<evidence type="ECO:0000313" key="4">
    <source>
        <dbReference type="Proteomes" id="UP000288168"/>
    </source>
</evidence>